<reference evidence="2" key="1">
    <citation type="journal article" date="2021" name="Cell">
        <title>Tracing the genetic footprints of vertebrate landing in non-teleost ray-finned fishes.</title>
        <authorList>
            <person name="Bi X."/>
            <person name="Wang K."/>
            <person name="Yang L."/>
            <person name="Pan H."/>
            <person name="Jiang H."/>
            <person name="Wei Q."/>
            <person name="Fang M."/>
            <person name="Yu H."/>
            <person name="Zhu C."/>
            <person name="Cai Y."/>
            <person name="He Y."/>
            <person name="Gan X."/>
            <person name="Zeng H."/>
            <person name="Yu D."/>
            <person name="Zhu Y."/>
            <person name="Jiang H."/>
            <person name="Qiu Q."/>
            <person name="Yang H."/>
            <person name="Zhang Y.E."/>
            <person name="Wang W."/>
            <person name="Zhu M."/>
            <person name="He S."/>
            <person name="Zhang G."/>
        </authorList>
    </citation>
    <scope>NUCLEOTIDE SEQUENCE</scope>
    <source>
        <strain evidence="2">Allg_001</strain>
    </source>
</reference>
<feature type="non-terminal residue" evidence="2">
    <location>
        <position position="327"/>
    </location>
</feature>
<dbReference type="AlphaFoldDB" id="A0A8J7TD66"/>
<proteinExistence type="predicted"/>
<feature type="region of interest" description="Disordered" evidence="1">
    <location>
        <begin position="44"/>
        <end position="63"/>
    </location>
</feature>
<name>A0A8J7TD66_ATRSP</name>
<dbReference type="PROSITE" id="PS50096">
    <property type="entry name" value="IQ"/>
    <property type="match status" value="1"/>
</dbReference>
<sequence>MSRYLSNSQFHFLCFRVLSNRGDMAKVIADKKSLWQQICEEYEAEQPRAPGDEPGDTDSVDTDVSQFSASKHTPVFYGLMATKVAVDCDPLLDFDPLHSHPALAGYAVLERSPPSRLPATHPIDPKSCSPREFLELAVFPVLLPGLEAMLREAQSQHCLEFASSKQTGCRLYIQWFKVYIIKNPIRQGEEPVSFEQIPFVQDWLREHPRPPIPLSLLLSDDEAVLLIQAFWRGHKVRCDKEVQELRQWQRELRENSRSISQRVEEFWAQRESRVGREIEDPEEAAQPNYSGVSIRLLSPTPQNTLILSSTTPNTATLSPSLLSSDEV</sequence>
<dbReference type="InterPro" id="IPR043408">
    <property type="entry name" value="IQCK"/>
</dbReference>
<evidence type="ECO:0000313" key="2">
    <source>
        <dbReference type="EMBL" id="MBN3319174.1"/>
    </source>
</evidence>
<feature type="region of interest" description="Disordered" evidence="1">
    <location>
        <begin position="307"/>
        <end position="327"/>
    </location>
</feature>
<feature type="non-terminal residue" evidence="2">
    <location>
        <position position="1"/>
    </location>
</feature>
<evidence type="ECO:0000313" key="3">
    <source>
        <dbReference type="Proteomes" id="UP000736164"/>
    </source>
</evidence>
<dbReference type="PANTHER" id="PTHR34927">
    <property type="entry name" value="IQ DOMAIN-CONTAINING PROTEIN K"/>
    <property type="match status" value="1"/>
</dbReference>
<dbReference type="InterPro" id="IPR000048">
    <property type="entry name" value="IQ_motif_EF-hand-BS"/>
</dbReference>
<evidence type="ECO:0000256" key="1">
    <source>
        <dbReference type="SAM" id="MobiDB-lite"/>
    </source>
</evidence>
<keyword evidence="3" id="KW-1185">Reference proteome</keyword>
<gene>
    <name evidence="2" type="primary">Iqck</name>
    <name evidence="2" type="ORF">GTO95_0001300</name>
</gene>
<dbReference type="PANTHER" id="PTHR34927:SF1">
    <property type="entry name" value="IQ DOMAIN-CONTAINING PROTEIN K"/>
    <property type="match status" value="1"/>
</dbReference>
<dbReference type="EMBL" id="JAAWVO010043302">
    <property type="protein sequence ID" value="MBN3319174.1"/>
    <property type="molecule type" value="Genomic_DNA"/>
</dbReference>
<dbReference type="Proteomes" id="UP000736164">
    <property type="component" value="Unassembled WGS sequence"/>
</dbReference>
<accession>A0A8J7TD66</accession>
<organism evidence="2 3">
    <name type="scientific">Atractosteus spatula</name>
    <name type="common">Alligator gar</name>
    <name type="synonym">Lepisosteus spatula</name>
    <dbReference type="NCBI Taxonomy" id="7917"/>
    <lineage>
        <taxon>Eukaryota</taxon>
        <taxon>Metazoa</taxon>
        <taxon>Chordata</taxon>
        <taxon>Craniata</taxon>
        <taxon>Vertebrata</taxon>
        <taxon>Euteleostomi</taxon>
        <taxon>Actinopterygii</taxon>
        <taxon>Neopterygii</taxon>
        <taxon>Holostei</taxon>
        <taxon>Semionotiformes</taxon>
        <taxon>Lepisosteidae</taxon>
        <taxon>Atractosteus</taxon>
    </lineage>
</organism>
<comment type="caution">
    <text evidence="2">The sequence shown here is derived from an EMBL/GenBank/DDBJ whole genome shotgun (WGS) entry which is preliminary data.</text>
</comment>
<protein>
    <submittedName>
        <fullName evidence="2">IQCK protein</fullName>
    </submittedName>
</protein>
<dbReference type="Pfam" id="PF00612">
    <property type="entry name" value="IQ"/>
    <property type="match status" value="1"/>
</dbReference>
<dbReference type="CDD" id="cd23767">
    <property type="entry name" value="IQCD"/>
    <property type="match status" value="1"/>
</dbReference>